<dbReference type="PIRSF" id="PIRSF000310">
    <property type="entry name" value="NiFe_hyd_ssu"/>
    <property type="match status" value="1"/>
</dbReference>
<comment type="subcellular location">
    <subcellularLocation>
        <location evidence="3">Cell envelope</location>
    </subcellularLocation>
</comment>
<evidence type="ECO:0000256" key="11">
    <source>
        <dbReference type="ARBA" id="ARBA00023004"/>
    </source>
</evidence>
<dbReference type="PANTHER" id="PTHR30013:SF5">
    <property type="entry name" value="HYDROGENASE SMALL SUBUNIT"/>
    <property type="match status" value="1"/>
</dbReference>
<evidence type="ECO:0000256" key="8">
    <source>
        <dbReference type="ARBA" id="ARBA00022723"/>
    </source>
</evidence>
<keyword evidence="13" id="KW-0003">3Fe-4S</keyword>
<keyword evidence="7" id="KW-0004">4Fe-4S</keyword>
<keyword evidence="10" id="KW-0560">Oxidoreductase</keyword>
<evidence type="ECO:0000256" key="3">
    <source>
        <dbReference type="ARBA" id="ARBA00004196"/>
    </source>
</evidence>
<accession>A0ABX5K7Y7</accession>
<dbReference type="InterPro" id="IPR001821">
    <property type="entry name" value="NiFe_hydrogenase_ssu"/>
</dbReference>
<gene>
    <name evidence="18" type="ORF">C7402_13628</name>
</gene>
<dbReference type="SUPFAM" id="SSF56770">
    <property type="entry name" value="HydA/Nqo6-like"/>
    <property type="match status" value="1"/>
</dbReference>
<dbReference type="Gene3D" id="3.40.50.700">
    <property type="entry name" value="NADH:ubiquinone oxidoreductase-like, 20kDa subunit"/>
    <property type="match status" value="1"/>
</dbReference>
<comment type="similarity">
    <text evidence="4">Belongs to the [NiFe]/[NiFeSe] hydrogenase small subunit family.</text>
</comment>
<keyword evidence="19" id="KW-1185">Reference proteome</keyword>
<evidence type="ECO:0000256" key="6">
    <source>
        <dbReference type="ARBA" id="ARBA00012082"/>
    </source>
</evidence>
<feature type="compositionally biased region" description="Basic and acidic residues" evidence="15">
    <location>
        <begin position="317"/>
        <end position="328"/>
    </location>
</feature>
<comment type="subunit">
    <text evidence="5">Heterodimer of a large and a small subunit.</text>
</comment>
<dbReference type="EC" id="1.12.99.6" evidence="6"/>
<evidence type="ECO:0000256" key="9">
    <source>
        <dbReference type="ARBA" id="ARBA00022729"/>
    </source>
</evidence>
<evidence type="ECO:0000256" key="7">
    <source>
        <dbReference type="ARBA" id="ARBA00022485"/>
    </source>
</evidence>
<feature type="region of interest" description="Disordered" evidence="15">
    <location>
        <begin position="314"/>
        <end position="339"/>
    </location>
</feature>
<organism evidence="18 19">
    <name type="scientific">Paraburkholderia unamae</name>
    <dbReference type="NCBI Taxonomy" id="219649"/>
    <lineage>
        <taxon>Bacteria</taxon>
        <taxon>Pseudomonadati</taxon>
        <taxon>Pseudomonadota</taxon>
        <taxon>Betaproteobacteria</taxon>
        <taxon>Burkholderiales</taxon>
        <taxon>Burkholderiaceae</taxon>
        <taxon>Paraburkholderia</taxon>
    </lineage>
</organism>
<reference evidence="18 19" key="1">
    <citation type="submission" date="2018-05" db="EMBL/GenBank/DDBJ databases">
        <title>Genomic Encyclopedia of Type Strains, Phase IV (KMG-V): Genome sequencing to study the core and pangenomes of soil and plant-associated prokaryotes.</title>
        <authorList>
            <person name="Whitman W."/>
        </authorList>
    </citation>
    <scope>NUCLEOTIDE SEQUENCE [LARGE SCALE GENOMIC DNA]</scope>
    <source>
        <strain evidence="18 19">SCZa-39</strain>
    </source>
</reference>
<dbReference type="InterPro" id="IPR006137">
    <property type="entry name" value="NADH_UbQ_OxRdtase-like_20kDa"/>
</dbReference>
<name>A0ABX5K7Y7_9BURK</name>
<keyword evidence="11" id="KW-0408">Iron</keyword>
<evidence type="ECO:0000259" key="17">
    <source>
        <dbReference type="Pfam" id="PF14720"/>
    </source>
</evidence>
<dbReference type="EMBL" id="QEOB01000036">
    <property type="protein sequence ID" value="PVX70650.1"/>
    <property type="molecule type" value="Genomic_DNA"/>
</dbReference>
<dbReference type="Pfam" id="PF01058">
    <property type="entry name" value="Oxidored_q6"/>
    <property type="match status" value="1"/>
</dbReference>
<evidence type="ECO:0000256" key="12">
    <source>
        <dbReference type="ARBA" id="ARBA00023014"/>
    </source>
</evidence>
<comment type="caution">
    <text evidence="18">The sequence shown here is derived from an EMBL/GenBank/DDBJ whole genome shotgun (WGS) entry which is preliminary data.</text>
</comment>
<evidence type="ECO:0000256" key="15">
    <source>
        <dbReference type="SAM" id="MobiDB-lite"/>
    </source>
</evidence>
<feature type="domain" description="NADH:ubiquinone oxidoreductase-like 20kDa subunit" evidence="16">
    <location>
        <begin position="19"/>
        <end position="183"/>
    </location>
</feature>
<comment type="cofactor">
    <cofactor evidence="1">
        <name>[3Fe-4S] cluster</name>
        <dbReference type="ChEBI" id="CHEBI:21137"/>
    </cofactor>
</comment>
<dbReference type="PANTHER" id="PTHR30013">
    <property type="entry name" value="NIFE / NIFESE HYDROGENASE SMALL SUBUNIT FAMILY MEMBER"/>
    <property type="match status" value="1"/>
</dbReference>
<evidence type="ECO:0000313" key="19">
    <source>
        <dbReference type="Proteomes" id="UP000245712"/>
    </source>
</evidence>
<dbReference type="InterPro" id="IPR037024">
    <property type="entry name" value="NiFe_Hase_small_N_sf"/>
</dbReference>
<dbReference type="Proteomes" id="UP000245712">
    <property type="component" value="Unassembled WGS sequence"/>
</dbReference>
<dbReference type="PRINTS" id="PR00614">
    <property type="entry name" value="NIHGNASESMLL"/>
</dbReference>
<dbReference type="Pfam" id="PF14720">
    <property type="entry name" value="NiFe_hyd_SSU_C"/>
    <property type="match status" value="1"/>
</dbReference>
<feature type="domain" description="Cytochrome-c3 hydrogenase C-terminal" evidence="17">
    <location>
        <begin position="206"/>
        <end position="281"/>
    </location>
</feature>
<keyword evidence="12" id="KW-0411">Iron-sulfur</keyword>
<evidence type="ECO:0000256" key="14">
    <source>
        <dbReference type="ARBA" id="ARBA00048757"/>
    </source>
</evidence>
<evidence type="ECO:0000313" key="18">
    <source>
        <dbReference type="EMBL" id="PVX70650.1"/>
    </source>
</evidence>
<evidence type="ECO:0000256" key="1">
    <source>
        <dbReference type="ARBA" id="ARBA00001927"/>
    </source>
</evidence>
<evidence type="ECO:0000256" key="2">
    <source>
        <dbReference type="ARBA" id="ARBA00001966"/>
    </source>
</evidence>
<evidence type="ECO:0000256" key="5">
    <source>
        <dbReference type="ARBA" id="ARBA00011771"/>
    </source>
</evidence>
<evidence type="ECO:0000256" key="10">
    <source>
        <dbReference type="ARBA" id="ARBA00023002"/>
    </source>
</evidence>
<evidence type="ECO:0000259" key="16">
    <source>
        <dbReference type="Pfam" id="PF01058"/>
    </source>
</evidence>
<keyword evidence="8" id="KW-0479">Metal-binding</keyword>
<evidence type="ECO:0000256" key="13">
    <source>
        <dbReference type="ARBA" id="ARBA00023291"/>
    </source>
</evidence>
<dbReference type="Gene3D" id="4.10.480.10">
    <property type="entry name" value="Cytochrome-c3 hydrogenase, C-terminal domain"/>
    <property type="match status" value="1"/>
</dbReference>
<comment type="catalytic activity">
    <reaction evidence="14">
        <text>H2 + A = AH2</text>
        <dbReference type="Rhea" id="RHEA:12116"/>
        <dbReference type="ChEBI" id="CHEBI:13193"/>
        <dbReference type="ChEBI" id="CHEBI:17499"/>
        <dbReference type="ChEBI" id="CHEBI:18276"/>
        <dbReference type="EC" id="1.12.99.6"/>
    </reaction>
</comment>
<dbReference type="InterPro" id="IPR027394">
    <property type="entry name" value="Cytochrome-c3_hydrogenase_C"/>
</dbReference>
<evidence type="ECO:0000256" key="4">
    <source>
        <dbReference type="ARBA" id="ARBA00006605"/>
    </source>
</evidence>
<dbReference type="RefSeq" id="WP_116614736.1">
    <property type="nucleotide sequence ID" value="NZ_CAJZAT010000010.1"/>
</dbReference>
<comment type="cofactor">
    <cofactor evidence="2">
        <name>[4Fe-4S] cluster</name>
        <dbReference type="ChEBI" id="CHEBI:49883"/>
    </cofactor>
</comment>
<sequence>MSTAATGAFNVLWLQSGGCGGCNMSLLCADTVDFAGTLVRAGIHVLWHPSLSVETGAEAQTILQACLDGEIELHALCVEGAMLRGPNGTGRFHVLAGTGVPMIDWVERLAQVAHYTVAIGTCAAFGGISAGGANHTEACGLQFDGERPGGLLGQAYRSRRGLPVVNVAGCPTHPEWVLDTLASLSMNLLDATGLDALNRPRFYADQLVHHGCTRNEFYEYKASAEKPSDLGCMMEHMGCKGTQAHADCNTRLWNGDGSCTRGGYACINCTEPGFEEPGHPFHQTPKIAGIPIGLPSDMPKAWFVALASLSKAATPKRVRENATADHTKVPPAVRSTVRK</sequence>
<protein>
    <recommendedName>
        <fullName evidence="6">hydrogenase (acceptor)</fullName>
        <ecNumber evidence="6">1.12.99.6</ecNumber>
    </recommendedName>
</protein>
<keyword evidence="9" id="KW-0732">Signal</keyword>
<dbReference type="InterPro" id="IPR037148">
    <property type="entry name" value="NiFe-Hase_small_C_sf"/>
</dbReference>
<proteinExistence type="inferred from homology"/>